<dbReference type="Pfam" id="PF01047">
    <property type="entry name" value="MarR"/>
    <property type="match status" value="1"/>
</dbReference>
<comment type="caution">
    <text evidence="7">The sequence shown here is derived from an EMBL/GenBank/DDBJ whole genome shotgun (WGS) entry which is preliminary data.</text>
</comment>
<evidence type="ECO:0000256" key="2">
    <source>
        <dbReference type="ARBA" id="ARBA00022490"/>
    </source>
</evidence>
<keyword evidence="3" id="KW-0805">Transcription regulation</keyword>
<evidence type="ECO:0000256" key="3">
    <source>
        <dbReference type="ARBA" id="ARBA00023015"/>
    </source>
</evidence>
<dbReference type="RefSeq" id="WP_095716998.1">
    <property type="nucleotide sequence ID" value="NZ_NTGA01000003.1"/>
</dbReference>
<protein>
    <submittedName>
        <fullName evidence="7">MarR family transcriptional regulator</fullName>
    </submittedName>
</protein>
<gene>
    <name evidence="7" type="ORF">CEY15_01590</name>
</gene>
<dbReference type="InterPro" id="IPR036388">
    <property type="entry name" value="WH-like_DNA-bd_sf"/>
</dbReference>
<dbReference type="EMBL" id="NTGA01000003">
    <property type="protein sequence ID" value="PAY24755.1"/>
    <property type="molecule type" value="Genomic_DNA"/>
</dbReference>
<accession>A0A2A2WUD9</accession>
<keyword evidence="2" id="KW-0963">Cytoplasm</keyword>
<keyword evidence="4" id="KW-0238">DNA-binding</keyword>
<reference evidence="8" key="1">
    <citation type="submission" date="2017-09" db="EMBL/GenBank/DDBJ databases">
        <authorList>
            <person name="Zhang Y."/>
            <person name="Huang X."/>
            <person name="Liu J."/>
            <person name="Lu L."/>
            <person name="Peng K."/>
        </authorList>
    </citation>
    <scope>NUCLEOTIDE SEQUENCE [LARGE SCALE GENOMIC DNA]</scope>
    <source>
        <strain evidence="8">S-XJ-1</strain>
    </source>
</reference>
<evidence type="ECO:0000313" key="8">
    <source>
        <dbReference type="Proteomes" id="UP000218810"/>
    </source>
</evidence>
<dbReference type="AlphaFoldDB" id="A0A2A2WUD9"/>
<dbReference type="FunFam" id="1.10.10.10:FF:000163">
    <property type="entry name" value="MarR family transcriptional regulator"/>
    <property type="match status" value="1"/>
</dbReference>
<dbReference type="PROSITE" id="PS50995">
    <property type="entry name" value="HTH_MARR_2"/>
    <property type="match status" value="1"/>
</dbReference>
<evidence type="ECO:0000256" key="1">
    <source>
        <dbReference type="ARBA" id="ARBA00004496"/>
    </source>
</evidence>
<evidence type="ECO:0000259" key="6">
    <source>
        <dbReference type="PROSITE" id="PS50995"/>
    </source>
</evidence>
<feature type="domain" description="HTH marR-type" evidence="6">
    <location>
        <begin position="8"/>
        <end position="138"/>
    </location>
</feature>
<sequence>MNADLRLDQQVCFALYAASRASTAAYREALAAVGLTYPQYLVLLALWEEDRLTLRQLGEQMYLDSGTLSPLISRMETAGLVSRSREGRDARSVTVVLTDAGRALREEAGRIQCAVLEKLDMPSEDLVELRRLARSVVSALERAGAD</sequence>
<dbReference type="SUPFAM" id="SSF46785">
    <property type="entry name" value="Winged helix' DNA-binding domain"/>
    <property type="match status" value="1"/>
</dbReference>
<dbReference type="OrthoDB" id="9806864at2"/>
<dbReference type="PANTHER" id="PTHR42756">
    <property type="entry name" value="TRANSCRIPTIONAL REGULATOR, MARR"/>
    <property type="match status" value="1"/>
</dbReference>
<dbReference type="GO" id="GO:0003677">
    <property type="term" value="F:DNA binding"/>
    <property type="evidence" value="ECO:0007669"/>
    <property type="project" value="UniProtKB-KW"/>
</dbReference>
<dbReference type="Proteomes" id="UP000218810">
    <property type="component" value="Unassembled WGS sequence"/>
</dbReference>
<dbReference type="Gene3D" id="1.10.10.10">
    <property type="entry name" value="Winged helix-like DNA-binding domain superfamily/Winged helix DNA-binding domain"/>
    <property type="match status" value="1"/>
</dbReference>
<organism evidence="7 8">
    <name type="scientific">Dietzia natronolimnaea</name>
    <dbReference type="NCBI Taxonomy" id="161920"/>
    <lineage>
        <taxon>Bacteria</taxon>
        <taxon>Bacillati</taxon>
        <taxon>Actinomycetota</taxon>
        <taxon>Actinomycetes</taxon>
        <taxon>Mycobacteriales</taxon>
        <taxon>Dietziaceae</taxon>
        <taxon>Dietzia</taxon>
    </lineage>
</organism>
<dbReference type="PANTHER" id="PTHR42756:SF1">
    <property type="entry name" value="TRANSCRIPTIONAL REPRESSOR OF EMRAB OPERON"/>
    <property type="match status" value="1"/>
</dbReference>
<dbReference type="SMART" id="SM00347">
    <property type="entry name" value="HTH_MARR"/>
    <property type="match status" value="1"/>
</dbReference>
<keyword evidence="5" id="KW-0804">Transcription</keyword>
<dbReference type="GO" id="GO:0005737">
    <property type="term" value="C:cytoplasm"/>
    <property type="evidence" value="ECO:0007669"/>
    <property type="project" value="UniProtKB-SubCell"/>
</dbReference>
<dbReference type="InterPro" id="IPR036390">
    <property type="entry name" value="WH_DNA-bd_sf"/>
</dbReference>
<keyword evidence="8" id="KW-1185">Reference proteome</keyword>
<name>A0A2A2WUD9_9ACTN</name>
<dbReference type="GO" id="GO:0003700">
    <property type="term" value="F:DNA-binding transcription factor activity"/>
    <property type="evidence" value="ECO:0007669"/>
    <property type="project" value="InterPro"/>
</dbReference>
<proteinExistence type="predicted"/>
<evidence type="ECO:0000256" key="5">
    <source>
        <dbReference type="ARBA" id="ARBA00023163"/>
    </source>
</evidence>
<comment type="subcellular location">
    <subcellularLocation>
        <location evidence="1">Cytoplasm</location>
    </subcellularLocation>
</comment>
<evidence type="ECO:0000256" key="4">
    <source>
        <dbReference type="ARBA" id="ARBA00023125"/>
    </source>
</evidence>
<dbReference type="InterPro" id="IPR000835">
    <property type="entry name" value="HTH_MarR-typ"/>
</dbReference>
<evidence type="ECO:0000313" key="7">
    <source>
        <dbReference type="EMBL" id="PAY24755.1"/>
    </source>
</evidence>